<evidence type="ECO:0000313" key="1">
    <source>
        <dbReference type="EMBL" id="USF87385.1"/>
    </source>
</evidence>
<keyword evidence="2" id="KW-1185">Reference proteome</keyword>
<organism evidence="1 2">
    <name type="scientific">Candidatus Endoriftia persephonae</name>
    <dbReference type="NCBI Taxonomy" id="393765"/>
    <lineage>
        <taxon>Bacteria</taxon>
        <taxon>Pseudomonadati</taxon>
        <taxon>Pseudomonadota</taxon>
        <taxon>Gammaproteobacteria</taxon>
        <taxon>Chromatiales</taxon>
        <taxon>Sedimenticolaceae</taxon>
        <taxon>Candidatus Endoriftia</taxon>
    </lineage>
</organism>
<accession>A0A9J6ZX66</accession>
<evidence type="ECO:0000313" key="2">
    <source>
        <dbReference type="Proteomes" id="UP001056649"/>
    </source>
</evidence>
<dbReference type="Proteomes" id="UP001056649">
    <property type="component" value="Chromosome"/>
</dbReference>
<proteinExistence type="predicted"/>
<gene>
    <name evidence="1" type="ORF">L0Y14_14885</name>
</gene>
<dbReference type="RefSeq" id="WP_005959969.1">
    <property type="nucleotide sequence ID" value="NZ_CP090569.1"/>
</dbReference>
<reference evidence="1" key="1">
    <citation type="journal article" date="2022" name="Mol. Ecol. Resour.">
        <title>The complete and closed genome of the facultative generalist Candidatus Endoriftia persephone from deep-sea hydrothermal vents.</title>
        <authorList>
            <person name="de Oliveira A.L."/>
            <person name="Srivastava A."/>
            <person name="Espada-Hinojosa S."/>
            <person name="Bright M."/>
        </authorList>
    </citation>
    <scope>NUCLEOTIDE SEQUENCE</scope>
    <source>
        <strain evidence="1">Tica-EPR-9o50.N</strain>
    </source>
</reference>
<protein>
    <submittedName>
        <fullName evidence="1">Uncharacterized protein</fullName>
    </submittedName>
</protein>
<dbReference type="KEGG" id="eps:L0Y14_14885"/>
<dbReference type="AlphaFoldDB" id="A0A9J6ZX66"/>
<name>A0A9J6ZX66_9GAMM</name>
<sequence length="186" mass="21484">MAMHTGRLVLTPQDPFFTLPTLDGITGCLRQIDFCGEQLDQRRFLLGERFLQLVSFMGCSPHIELEPTDDDRSFCHLQILPMDQPIFLQGRNTNPPRCGKCRRRIQGWERIMEEWQKQPQDYQATCPHCAHSQNPAHYQWRQTAGSGQLFLYVENIFPQEAQPSASLLNTLAEASGAPWHHFFIQD</sequence>
<dbReference type="EMBL" id="CP090569">
    <property type="protein sequence ID" value="USF87385.1"/>
    <property type="molecule type" value="Genomic_DNA"/>
</dbReference>